<evidence type="ECO:0000313" key="1">
    <source>
        <dbReference type="EMBL" id="GFD03554.1"/>
    </source>
</evidence>
<organism evidence="1">
    <name type="scientific">Tanacetum cinerariifolium</name>
    <name type="common">Dalmatian daisy</name>
    <name type="synonym">Chrysanthemum cinerariifolium</name>
    <dbReference type="NCBI Taxonomy" id="118510"/>
    <lineage>
        <taxon>Eukaryota</taxon>
        <taxon>Viridiplantae</taxon>
        <taxon>Streptophyta</taxon>
        <taxon>Embryophyta</taxon>
        <taxon>Tracheophyta</taxon>
        <taxon>Spermatophyta</taxon>
        <taxon>Magnoliopsida</taxon>
        <taxon>eudicotyledons</taxon>
        <taxon>Gunneridae</taxon>
        <taxon>Pentapetalae</taxon>
        <taxon>asterids</taxon>
        <taxon>campanulids</taxon>
        <taxon>Asterales</taxon>
        <taxon>Asteraceae</taxon>
        <taxon>Asteroideae</taxon>
        <taxon>Anthemideae</taxon>
        <taxon>Anthemidinae</taxon>
        <taxon>Tanacetum</taxon>
    </lineage>
</organism>
<feature type="non-terminal residue" evidence="1">
    <location>
        <position position="183"/>
    </location>
</feature>
<comment type="caution">
    <text evidence="1">The sequence shown here is derived from an EMBL/GenBank/DDBJ whole genome shotgun (WGS) entry which is preliminary data.</text>
</comment>
<gene>
    <name evidence="1" type="ORF">Tci_875523</name>
</gene>
<reference evidence="1" key="1">
    <citation type="journal article" date="2019" name="Sci. Rep.">
        <title>Draft genome of Tanacetum cinerariifolium, the natural source of mosquito coil.</title>
        <authorList>
            <person name="Yamashiro T."/>
            <person name="Shiraishi A."/>
            <person name="Satake H."/>
            <person name="Nakayama K."/>
        </authorList>
    </citation>
    <scope>NUCLEOTIDE SEQUENCE</scope>
</reference>
<proteinExistence type="predicted"/>
<protein>
    <submittedName>
        <fullName evidence="1">Uncharacterized protein</fullName>
    </submittedName>
</protein>
<sequence length="183" mass="20927">MAGYKMEHFRGMTYEKVRPIFEREYKKTLFKPDKDVKEPQKKRVAEETLLQESFKKLKAVEVSGFDSIQDTTTNDQKEMSEEDVQKILEIVPVAEFKVEALQEDASKQERGIEAIDADEDITLVDIETQVDMDVKLQGRIDDDNAATKDANAAKPTVFDDEEVTMTMAQTLIKMKAEKAKLLD</sequence>
<name>A0A699T3N5_TANCI</name>
<dbReference type="AlphaFoldDB" id="A0A699T3N5"/>
<dbReference type="EMBL" id="BKCJ011205762">
    <property type="protein sequence ID" value="GFD03554.1"/>
    <property type="molecule type" value="Genomic_DNA"/>
</dbReference>
<accession>A0A699T3N5</accession>